<dbReference type="AlphaFoldDB" id="A0A167TB92"/>
<organism evidence="2 3">
    <name type="scientific">Athelia psychrophila</name>
    <dbReference type="NCBI Taxonomy" id="1759441"/>
    <lineage>
        <taxon>Eukaryota</taxon>
        <taxon>Fungi</taxon>
        <taxon>Dikarya</taxon>
        <taxon>Basidiomycota</taxon>
        <taxon>Agaricomycotina</taxon>
        <taxon>Agaricomycetes</taxon>
        <taxon>Agaricomycetidae</taxon>
        <taxon>Atheliales</taxon>
        <taxon>Atheliaceae</taxon>
        <taxon>Athelia</taxon>
    </lineage>
</organism>
<sequence>MLSYIGIGIDIHSKLVKGADQARGDDASTLKSMVVTWLTNMFGTSVPPLLQTAKDGRGFHNVHTGRLLCPGEFNWDDEEVRASIRAGDERHAVTATSWPKVCYANFTFNSDNCEDGLWQSALLVKAFKCIFTSPSSAVDDPERGQSSSSPPPTKRRRTAKATKQNVASKVGLHSVTGRSIAYVAVQLRFALSSASSWNPLDADFCYVDFYNAVVAYFETPPGPFAAIQVAQLLQWWNM</sequence>
<dbReference type="Pfam" id="PF20414">
    <property type="entry name" value="DUF6698"/>
    <property type="match status" value="1"/>
</dbReference>
<dbReference type="STRING" id="436010.A0A167TB92"/>
<feature type="region of interest" description="Disordered" evidence="1">
    <location>
        <begin position="136"/>
        <end position="162"/>
    </location>
</feature>
<dbReference type="EMBL" id="KV418332">
    <property type="protein sequence ID" value="KZP02755.1"/>
    <property type="molecule type" value="Genomic_DNA"/>
</dbReference>
<proteinExistence type="predicted"/>
<evidence type="ECO:0000256" key="1">
    <source>
        <dbReference type="SAM" id="MobiDB-lite"/>
    </source>
</evidence>
<name>A0A167TB92_9AGAM</name>
<gene>
    <name evidence="2" type="ORF">FIBSPDRAFT_770160</name>
</gene>
<keyword evidence="3" id="KW-1185">Reference proteome</keyword>
<dbReference type="OrthoDB" id="2662502at2759"/>
<dbReference type="InterPro" id="IPR046521">
    <property type="entry name" value="DUF6698"/>
</dbReference>
<accession>A0A167TB92</accession>
<protein>
    <submittedName>
        <fullName evidence="2">Uncharacterized protein</fullName>
    </submittedName>
</protein>
<dbReference type="Proteomes" id="UP000076532">
    <property type="component" value="Unassembled WGS sequence"/>
</dbReference>
<reference evidence="2 3" key="1">
    <citation type="journal article" date="2016" name="Mol. Biol. Evol.">
        <title>Comparative Genomics of Early-Diverging Mushroom-Forming Fungi Provides Insights into the Origins of Lignocellulose Decay Capabilities.</title>
        <authorList>
            <person name="Nagy L.G."/>
            <person name="Riley R."/>
            <person name="Tritt A."/>
            <person name="Adam C."/>
            <person name="Daum C."/>
            <person name="Floudas D."/>
            <person name="Sun H."/>
            <person name="Yadav J.S."/>
            <person name="Pangilinan J."/>
            <person name="Larsson K.H."/>
            <person name="Matsuura K."/>
            <person name="Barry K."/>
            <person name="Labutti K."/>
            <person name="Kuo R."/>
            <person name="Ohm R.A."/>
            <person name="Bhattacharya S.S."/>
            <person name="Shirouzu T."/>
            <person name="Yoshinaga Y."/>
            <person name="Martin F.M."/>
            <person name="Grigoriev I.V."/>
            <person name="Hibbett D.S."/>
        </authorList>
    </citation>
    <scope>NUCLEOTIDE SEQUENCE [LARGE SCALE GENOMIC DNA]</scope>
    <source>
        <strain evidence="2 3">CBS 109695</strain>
    </source>
</reference>
<evidence type="ECO:0000313" key="3">
    <source>
        <dbReference type="Proteomes" id="UP000076532"/>
    </source>
</evidence>
<evidence type="ECO:0000313" key="2">
    <source>
        <dbReference type="EMBL" id="KZP02755.1"/>
    </source>
</evidence>